<organism evidence="2 3">
    <name type="scientific">Shigella dysenteriae WRSd3</name>
    <dbReference type="NCBI Taxonomy" id="1401327"/>
    <lineage>
        <taxon>Bacteria</taxon>
        <taxon>Pseudomonadati</taxon>
        <taxon>Pseudomonadota</taxon>
        <taxon>Gammaproteobacteria</taxon>
        <taxon>Enterobacterales</taxon>
        <taxon>Enterobacteriaceae</taxon>
        <taxon>Shigella</taxon>
    </lineage>
</organism>
<sequence>MYTFPDTGGEVISSFALVAIFTSIVTAKAPYQLTQVQRLECLVVKPILACK</sequence>
<reference evidence="2 3" key="1">
    <citation type="submission" date="2013-10" db="EMBL/GenBank/DDBJ databases">
        <title>Draft genomes and the virulence plasmids of Sd1617 vaccine constructs: WRSd3 and WRSd5.</title>
        <authorList>
            <person name="Aksomboon Vongsawan A."/>
            <person name="Venkatesan M.M."/>
            <person name="Vaisvil B."/>
            <person name="Emel G."/>
            <person name="Kepatral V."/>
            <person name="Sethabutr O."/>
            <person name="Serichantalergs O."/>
            <person name="Mason C."/>
        </authorList>
    </citation>
    <scope>NUCLEOTIDE SEQUENCE [LARGE SCALE GENOMIC DNA]</scope>
    <source>
        <strain evidence="2 3">WRSd3</strain>
    </source>
</reference>
<dbReference type="Proteomes" id="UP000017944">
    <property type="component" value="Unassembled WGS sequence"/>
</dbReference>
<gene>
    <name evidence="2" type="ORF">WRSd3_02390</name>
</gene>
<evidence type="ECO:0000313" key="3">
    <source>
        <dbReference type="Proteomes" id="UP000017944"/>
    </source>
</evidence>
<keyword evidence="1" id="KW-0812">Transmembrane</keyword>
<dbReference type="EMBL" id="AXUT01000190">
    <property type="protein sequence ID" value="ESU79085.1"/>
    <property type="molecule type" value="Genomic_DNA"/>
</dbReference>
<evidence type="ECO:0000313" key="2">
    <source>
        <dbReference type="EMBL" id="ESU79085.1"/>
    </source>
</evidence>
<comment type="caution">
    <text evidence="2">The sequence shown here is derived from an EMBL/GenBank/DDBJ whole genome shotgun (WGS) entry which is preliminary data.</text>
</comment>
<proteinExistence type="predicted"/>
<keyword evidence="1" id="KW-0472">Membrane</keyword>
<dbReference type="AlphaFoldDB" id="A0A090NG66"/>
<keyword evidence="1" id="KW-1133">Transmembrane helix</keyword>
<evidence type="ECO:0000256" key="1">
    <source>
        <dbReference type="SAM" id="Phobius"/>
    </source>
</evidence>
<accession>A0A090NG66</accession>
<protein>
    <submittedName>
        <fullName evidence="2">Uncharacterized protein</fullName>
    </submittedName>
</protein>
<name>A0A090NG66_SHIDY</name>
<feature type="transmembrane region" description="Helical" evidence="1">
    <location>
        <begin position="12"/>
        <end position="31"/>
    </location>
</feature>